<sequence length="88" mass="10589">MKHVFKATKIGWDKEQDGVWFDADYYTKEEAEAEFKPYQGTTQRGYPYTGYEYDGAKYHDFTYLGEYENDNIPKNDDDYFEHIKKKSK</sequence>
<comment type="caution">
    <text evidence="1">The sequence shown here is derived from an EMBL/GenBank/DDBJ whole genome shotgun (WGS) entry which is preliminary data.</text>
</comment>
<organism evidence="1 2">
    <name type="scientific">Gardnerella swidsinskii</name>
    <dbReference type="NCBI Taxonomy" id="2792979"/>
    <lineage>
        <taxon>Bacteria</taxon>
        <taxon>Bacillati</taxon>
        <taxon>Actinomycetota</taxon>
        <taxon>Actinomycetes</taxon>
        <taxon>Bifidobacteriales</taxon>
        <taxon>Bifidobacteriaceae</taxon>
        <taxon>Gardnerella</taxon>
    </lineage>
</organism>
<dbReference type="EMBL" id="PNGY01000001">
    <property type="protein sequence ID" value="PMC54783.1"/>
    <property type="molecule type" value="Genomic_DNA"/>
</dbReference>
<evidence type="ECO:0000313" key="2">
    <source>
        <dbReference type="Proteomes" id="UP000235293"/>
    </source>
</evidence>
<evidence type="ECO:0000313" key="1">
    <source>
        <dbReference type="EMBL" id="PMC54783.1"/>
    </source>
</evidence>
<name>A0A9X7I983_9BIFI</name>
<dbReference type="AlphaFoldDB" id="A0A9X7I983"/>
<dbReference type="Proteomes" id="UP000235293">
    <property type="component" value="Unassembled WGS sequence"/>
</dbReference>
<gene>
    <name evidence="1" type="ORF">CJ213_01185</name>
</gene>
<reference evidence="1 2" key="1">
    <citation type="submission" date="2017-09" db="EMBL/GenBank/DDBJ databases">
        <title>Bacterial strain isolated from the female urinary microbiota.</title>
        <authorList>
            <person name="Thomas-White K."/>
            <person name="Kumar N."/>
            <person name="Forster S."/>
            <person name="Putonti C."/>
            <person name="Lawley T."/>
            <person name="Wolfe A.J."/>
        </authorList>
    </citation>
    <scope>NUCLEOTIDE SEQUENCE [LARGE SCALE GENOMIC DNA]</scope>
    <source>
        <strain evidence="1 2">UMB0411</strain>
    </source>
</reference>
<protein>
    <submittedName>
        <fullName evidence="1">Uncharacterized protein</fullName>
    </submittedName>
</protein>
<proteinExistence type="predicted"/>
<accession>A0A9X7I983</accession>